<feature type="domain" description="Ecp2 effector protein-like" evidence="2">
    <location>
        <begin position="23"/>
        <end position="83"/>
    </location>
</feature>
<keyword evidence="1" id="KW-0732">Signal</keyword>
<evidence type="ECO:0000313" key="4">
    <source>
        <dbReference type="Proteomes" id="UP001301958"/>
    </source>
</evidence>
<dbReference type="EMBL" id="MU865647">
    <property type="protein sequence ID" value="KAK4220755.1"/>
    <property type="molecule type" value="Genomic_DNA"/>
</dbReference>
<name>A0AAN6YLK1_9PEZI</name>
<accession>A0AAN6YLK1</accession>
<dbReference type="AlphaFoldDB" id="A0AAN6YLK1"/>
<gene>
    <name evidence="3" type="ORF">QBC38DRAFT_524929</name>
</gene>
<dbReference type="Pfam" id="PF14856">
    <property type="entry name" value="Hce2"/>
    <property type="match status" value="1"/>
</dbReference>
<organism evidence="3 4">
    <name type="scientific">Podospora fimiseda</name>
    <dbReference type="NCBI Taxonomy" id="252190"/>
    <lineage>
        <taxon>Eukaryota</taxon>
        <taxon>Fungi</taxon>
        <taxon>Dikarya</taxon>
        <taxon>Ascomycota</taxon>
        <taxon>Pezizomycotina</taxon>
        <taxon>Sordariomycetes</taxon>
        <taxon>Sordariomycetidae</taxon>
        <taxon>Sordariales</taxon>
        <taxon>Podosporaceae</taxon>
        <taxon>Podospora</taxon>
    </lineage>
</organism>
<dbReference type="Proteomes" id="UP001301958">
    <property type="component" value="Unassembled WGS sequence"/>
</dbReference>
<feature type="chain" id="PRO_5043033420" description="Ecp2 effector protein-like domain-containing protein" evidence="1">
    <location>
        <begin position="16"/>
        <end position="103"/>
    </location>
</feature>
<feature type="signal peptide" evidence="1">
    <location>
        <begin position="1"/>
        <end position="15"/>
    </location>
</feature>
<evidence type="ECO:0000256" key="1">
    <source>
        <dbReference type="SAM" id="SignalP"/>
    </source>
</evidence>
<evidence type="ECO:0000313" key="3">
    <source>
        <dbReference type="EMBL" id="KAK4220755.1"/>
    </source>
</evidence>
<comment type="caution">
    <text evidence="3">The sequence shown here is derived from an EMBL/GenBank/DDBJ whole genome shotgun (WGS) entry which is preliminary data.</text>
</comment>
<sequence length="103" mass="10756">MRFANVLVFATAASAAAVGKVATSSHWTRLVITDSCVFGVKSASAAYPRIGSLDIADITRDAINMYKTTGSPSRIGAEGNMGCNVQITGFSGLASVNWAIFHN</sequence>
<protein>
    <recommendedName>
        <fullName evidence="2">Ecp2 effector protein-like domain-containing protein</fullName>
    </recommendedName>
</protein>
<dbReference type="InterPro" id="IPR029226">
    <property type="entry name" value="Ecp2-like"/>
</dbReference>
<reference evidence="3" key="2">
    <citation type="submission" date="2023-05" db="EMBL/GenBank/DDBJ databases">
        <authorList>
            <consortium name="Lawrence Berkeley National Laboratory"/>
            <person name="Steindorff A."/>
            <person name="Hensen N."/>
            <person name="Bonometti L."/>
            <person name="Westerberg I."/>
            <person name="Brannstrom I.O."/>
            <person name="Guillou S."/>
            <person name="Cros-Aarteil S."/>
            <person name="Calhoun S."/>
            <person name="Haridas S."/>
            <person name="Kuo A."/>
            <person name="Mondo S."/>
            <person name="Pangilinan J."/>
            <person name="Riley R."/>
            <person name="Labutti K."/>
            <person name="Andreopoulos B."/>
            <person name="Lipzen A."/>
            <person name="Chen C."/>
            <person name="Yanf M."/>
            <person name="Daum C."/>
            <person name="Ng V."/>
            <person name="Clum A."/>
            <person name="Ohm R."/>
            <person name="Martin F."/>
            <person name="Silar P."/>
            <person name="Natvig D."/>
            <person name="Lalanne C."/>
            <person name="Gautier V."/>
            <person name="Ament-Velasquez S.L."/>
            <person name="Kruys A."/>
            <person name="Hutchinson M.I."/>
            <person name="Powell A.J."/>
            <person name="Barry K."/>
            <person name="Miller A.N."/>
            <person name="Grigoriev I.V."/>
            <person name="Debuchy R."/>
            <person name="Gladieux P."/>
            <person name="Thoren M.H."/>
            <person name="Johannesson H."/>
        </authorList>
    </citation>
    <scope>NUCLEOTIDE SEQUENCE</scope>
    <source>
        <strain evidence="3">CBS 990.96</strain>
    </source>
</reference>
<proteinExistence type="predicted"/>
<keyword evidence="4" id="KW-1185">Reference proteome</keyword>
<evidence type="ECO:0000259" key="2">
    <source>
        <dbReference type="Pfam" id="PF14856"/>
    </source>
</evidence>
<reference evidence="3" key="1">
    <citation type="journal article" date="2023" name="Mol. Phylogenet. Evol.">
        <title>Genome-scale phylogeny and comparative genomics of the fungal order Sordariales.</title>
        <authorList>
            <person name="Hensen N."/>
            <person name="Bonometti L."/>
            <person name="Westerberg I."/>
            <person name="Brannstrom I.O."/>
            <person name="Guillou S."/>
            <person name="Cros-Aarteil S."/>
            <person name="Calhoun S."/>
            <person name="Haridas S."/>
            <person name="Kuo A."/>
            <person name="Mondo S."/>
            <person name="Pangilinan J."/>
            <person name="Riley R."/>
            <person name="LaButti K."/>
            <person name="Andreopoulos B."/>
            <person name="Lipzen A."/>
            <person name="Chen C."/>
            <person name="Yan M."/>
            <person name="Daum C."/>
            <person name="Ng V."/>
            <person name="Clum A."/>
            <person name="Steindorff A."/>
            <person name="Ohm R.A."/>
            <person name="Martin F."/>
            <person name="Silar P."/>
            <person name="Natvig D.O."/>
            <person name="Lalanne C."/>
            <person name="Gautier V."/>
            <person name="Ament-Velasquez S.L."/>
            <person name="Kruys A."/>
            <person name="Hutchinson M.I."/>
            <person name="Powell A.J."/>
            <person name="Barry K."/>
            <person name="Miller A.N."/>
            <person name="Grigoriev I.V."/>
            <person name="Debuchy R."/>
            <person name="Gladieux P."/>
            <person name="Hiltunen Thoren M."/>
            <person name="Johannesson H."/>
        </authorList>
    </citation>
    <scope>NUCLEOTIDE SEQUENCE</scope>
    <source>
        <strain evidence="3">CBS 990.96</strain>
    </source>
</reference>